<dbReference type="InterPro" id="IPR013155">
    <property type="entry name" value="M/V/L/I-tRNA-synth_anticd-bd"/>
</dbReference>
<comment type="similarity">
    <text evidence="11 12">Belongs to the class-I aminoacyl-tRNA synthetase family. ValS type 1 subfamily.</text>
</comment>
<accession>A0A4V5NXB9</accession>
<dbReference type="CDD" id="cd00817">
    <property type="entry name" value="ValRS_core"/>
    <property type="match status" value="1"/>
</dbReference>
<evidence type="ECO:0000256" key="3">
    <source>
        <dbReference type="ARBA" id="ARBA00022490"/>
    </source>
</evidence>
<name>A0A4V5NXB9_9SPHI</name>
<dbReference type="HAMAP" id="MF_02004">
    <property type="entry name" value="Val_tRNA_synth_type1"/>
    <property type="match status" value="1"/>
</dbReference>
<evidence type="ECO:0000313" key="16">
    <source>
        <dbReference type="EMBL" id="TKB98703.1"/>
    </source>
</evidence>
<dbReference type="SUPFAM" id="SSF46589">
    <property type="entry name" value="tRNA-binding arm"/>
    <property type="match status" value="1"/>
</dbReference>
<keyword evidence="4 12" id="KW-0436">Ligase</keyword>
<dbReference type="PRINTS" id="PR00986">
    <property type="entry name" value="TRNASYNTHVAL"/>
</dbReference>
<dbReference type="FunFam" id="3.40.50.620:FF:000032">
    <property type="entry name" value="Valine--tRNA ligase"/>
    <property type="match status" value="1"/>
</dbReference>
<dbReference type="SUPFAM" id="SSF52374">
    <property type="entry name" value="Nucleotidylyl transferase"/>
    <property type="match status" value="1"/>
</dbReference>
<evidence type="ECO:0000256" key="11">
    <source>
        <dbReference type="ARBA" id="ARBA00060830"/>
    </source>
</evidence>
<dbReference type="GO" id="GO:0002161">
    <property type="term" value="F:aminoacyl-tRNA deacylase activity"/>
    <property type="evidence" value="ECO:0007669"/>
    <property type="project" value="InterPro"/>
</dbReference>
<sequence>MSISKTYNPKEVEDKWYQFWLENKFFKSVPDEREPYTIVIPPPNVTGVLHMGHMLNNTIQDVLVRRARMKGKNACWVPGTDHASIATEAKVVAMLKEKGIDKKDLSRAEFLNYAYEWKDKYGGIILDQLKKLGASCDWDRTAFTMDPALSEAVIDTFIHLHKKGLIYRGVRMVNWDPKGLTAVSDEEVIRKEVNQKLYFIKYQVSSSKNQETENGESKDLILDTQYLTIATTRPETIMADAAICVNPNDERYHHLKGKKVFVPLINREIPVIEDEYVTMDFGTGCLKVTPAHDLNDYELGQKHHLPVIDILNDDGTLNEKAQILIGEDRFIARKKIAKMLEESGNLEKVEDYKSQIGFSERTDAAIEPKLSMQWFCNMGEMAGPALEYVNNGDVKLIPDKFINTYRHWMGNVKDWCISRQLWWGQQIPAWYASNGEVVVAKTAEEALSQFKLKTGNSQLTTEDLKQDEDVVDTWFSSWLWPISVFDPTVFGNPESEGNADLNYYYPTNDLVTAPEILFFWVARMIMAGHEFRGKAPFENVYLTGIVRDKLGRKMSKSLGNSPDPLDLIEKYGADGVRVGMLLCSPAGNDIMFDESSCEQGRNFANKIWNAFRLVKGWSLTPTLSEGEGAANAIAIAWFDARFNEALAEIEHNYSQYRLSEALMATYKLVWDDFCAWYLEMVKPAYQQPIDAATYKATISFFENLLKVLHPFMPFLTEELWHDEVFGERAERECCIVAQLPNAVVTNPKLLSEIDLVKQVVSEIRNIRNTKQISPKEALSLAVKVNSEIDFKAYQNIIFKLANITELNIVVEKLAGAASFMAGRDEFFIPLAGNIDVEAEKERITKEIAYLNGFLKAVNAKLSNERFVQNAKPEIVAVEQNKKADAEAKIAILEESLKAL</sequence>
<dbReference type="Proteomes" id="UP000308181">
    <property type="component" value="Unassembled WGS sequence"/>
</dbReference>
<feature type="short sequence motif" description="'HIGH' region" evidence="12">
    <location>
        <begin position="43"/>
        <end position="53"/>
    </location>
</feature>
<dbReference type="InterPro" id="IPR001412">
    <property type="entry name" value="aa-tRNA-synth_I_CS"/>
</dbReference>
<dbReference type="FunFam" id="3.90.740.10:FF:000010">
    <property type="entry name" value="Valine--tRNA ligase"/>
    <property type="match status" value="1"/>
</dbReference>
<dbReference type="Gene3D" id="3.40.50.620">
    <property type="entry name" value="HUPs"/>
    <property type="match status" value="2"/>
</dbReference>
<dbReference type="EC" id="6.1.1.9" evidence="12"/>
<comment type="subunit">
    <text evidence="2 12">Monomer.</text>
</comment>
<keyword evidence="9 12" id="KW-0030">Aminoacyl-tRNA synthetase</keyword>
<dbReference type="InterPro" id="IPR019499">
    <property type="entry name" value="Val-tRNA_synth_tRNA-bd"/>
</dbReference>
<comment type="caution">
    <text evidence="16">The sequence shown here is derived from an EMBL/GenBank/DDBJ whole genome shotgun (WGS) entry which is preliminary data.</text>
</comment>
<comment type="function">
    <text evidence="12">Catalyzes the attachment of valine to tRNA(Val). As ValRS can inadvertently accommodate and process structurally similar amino acids such as threonine, to avoid such errors, it has a 'posttransfer' editing activity that hydrolyzes mischarged Thr-tRNA(Val) in a tRNA-dependent manner.</text>
</comment>
<dbReference type="InterPro" id="IPR037118">
    <property type="entry name" value="Val-tRNA_synth_C_sf"/>
</dbReference>
<dbReference type="InterPro" id="IPR009080">
    <property type="entry name" value="tRNAsynth_Ia_anticodon-bd"/>
</dbReference>
<dbReference type="NCBIfam" id="TIGR00422">
    <property type="entry name" value="valS"/>
    <property type="match status" value="1"/>
</dbReference>
<dbReference type="CDD" id="cd07962">
    <property type="entry name" value="Anticodon_Ia_Val"/>
    <property type="match status" value="1"/>
</dbReference>
<keyword evidence="6 12" id="KW-0067">ATP-binding</keyword>
<dbReference type="InterPro" id="IPR009008">
    <property type="entry name" value="Val/Leu/Ile-tRNA-synth_edit"/>
</dbReference>
<evidence type="ECO:0000256" key="1">
    <source>
        <dbReference type="ARBA" id="ARBA00004496"/>
    </source>
</evidence>
<evidence type="ECO:0000256" key="4">
    <source>
        <dbReference type="ARBA" id="ARBA00022598"/>
    </source>
</evidence>
<evidence type="ECO:0000256" key="5">
    <source>
        <dbReference type="ARBA" id="ARBA00022741"/>
    </source>
</evidence>
<dbReference type="InterPro" id="IPR033705">
    <property type="entry name" value="Anticodon_Ia_Val"/>
</dbReference>
<comment type="subcellular location">
    <subcellularLocation>
        <location evidence="1 12">Cytoplasm</location>
    </subcellularLocation>
</comment>
<comment type="catalytic activity">
    <reaction evidence="10 12">
        <text>tRNA(Val) + L-valine + ATP = L-valyl-tRNA(Val) + AMP + diphosphate</text>
        <dbReference type="Rhea" id="RHEA:10704"/>
        <dbReference type="Rhea" id="RHEA-COMP:9672"/>
        <dbReference type="Rhea" id="RHEA-COMP:9708"/>
        <dbReference type="ChEBI" id="CHEBI:30616"/>
        <dbReference type="ChEBI" id="CHEBI:33019"/>
        <dbReference type="ChEBI" id="CHEBI:57762"/>
        <dbReference type="ChEBI" id="CHEBI:78442"/>
        <dbReference type="ChEBI" id="CHEBI:78537"/>
        <dbReference type="ChEBI" id="CHEBI:456215"/>
        <dbReference type="EC" id="6.1.1.9"/>
    </reaction>
</comment>
<dbReference type="FunFam" id="1.10.287.380:FF:000001">
    <property type="entry name" value="Valine--tRNA ligase"/>
    <property type="match status" value="1"/>
</dbReference>
<evidence type="ECO:0000256" key="12">
    <source>
        <dbReference type="HAMAP-Rule" id="MF_02004"/>
    </source>
</evidence>
<evidence type="ECO:0000259" key="14">
    <source>
        <dbReference type="Pfam" id="PF08264"/>
    </source>
</evidence>
<dbReference type="Gene3D" id="1.10.730.10">
    <property type="entry name" value="Isoleucyl-tRNA Synthetase, Domain 1"/>
    <property type="match status" value="1"/>
</dbReference>
<dbReference type="Pfam" id="PF10458">
    <property type="entry name" value="Val_tRNA-synt_C"/>
    <property type="match status" value="1"/>
</dbReference>
<dbReference type="Pfam" id="PF08264">
    <property type="entry name" value="Anticodon_1"/>
    <property type="match status" value="1"/>
</dbReference>
<dbReference type="Gene3D" id="3.90.740.10">
    <property type="entry name" value="Valyl/Leucyl/Isoleucyl-tRNA synthetase, editing domain"/>
    <property type="match status" value="1"/>
</dbReference>
<dbReference type="InterPro" id="IPR002300">
    <property type="entry name" value="aa-tRNA-synth_Ia"/>
</dbReference>
<feature type="domain" description="Aminoacyl-tRNA synthetase class Ia" evidence="13">
    <location>
        <begin position="15"/>
        <end position="592"/>
    </location>
</feature>
<dbReference type="RefSeq" id="WP_136825518.1">
    <property type="nucleotide sequence ID" value="NZ_SWBP01000002.1"/>
</dbReference>
<dbReference type="InterPro" id="IPR010978">
    <property type="entry name" value="tRNA-bd_arm"/>
</dbReference>
<keyword evidence="7 12" id="KW-0648">Protein biosynthesis</keyword>
<dbReference type="EMBL" id="SWBP01000002">
    <property type="protein sequence ID" value="TKB98703.1"/>
    <property type="molecule type" value="Genomic_DNA"/>
</dbReference>
<dbReference type="GO" id="GO:0004832">
    <property type="term" value="F:valine-tRNA ligase activity"/>
    <property type="evidence" value="ECO:0007669"/>
    <property type="project" value="UniProtKB-UniRule"/>
</dbReference>
<protein>
    <recommendedName>
        <fullName evidence="12">Valine--tRNA ligase</fullName>
        <ecNumber evidence="12">6.1.1.9</ecNumber>
    </recommendedName>
    <alternativeName>
        <fullName evidence="12">Valyl-tRNA synthetase</fullName>
        <shortName evidence="12">ValRS</shortName>
    </alternativeName>
</protein>
<dbReference type="PROSITE" id="PS00178">
    <property type="entry name" value="AA_TRNA_LIGASE_I"/>
    <property type="match status" value="1"/>
</dbReference>
<evidence type="ECO:0000259" key="13">
    <source>
        <dbReference type="Pfam" id="PF00133"/>
    </source>
</evidence>
<dbReference type="OrthoDB" id="9810365at2"/>
<dbReference type="SUPFAM" id="SSF50677">
    <property type="entry name" value="ValRS/IleRS/LeuRS editing domain"/>
    <property type="match status" value="1"/>
</dbReference>
<organism evidence="16 17">
    <name type="scientific">Pedobacter cryophilus</name>
    <dbReference type="NCBI Taxonomy" id="2571271"/>
    <lineage>
        <taxon>Bacteria</taxon>
        <taxon>Pseudomonadati</taxon>
        <taxon>Bacteroidota</taxon>
        <taxon>Sphingobacteriia</taxon>
        <taxon>Sphingobacteriales</taxon>
        <taxon>Sphingobacteriaceae</taxon>
        <taxon>Pedobacter</taxon>
    </lineage>
</organism>
<dbReference type="Pfam" id="PF00133">
    <property type="entry name" value="tRNA-synt_1"/>
    <property type="match status" value="1"/>
</dbReference>
<evidence type="ECO:0000256" key="8">
    <source>
        <dbReference type="ARBA" id="ARBA00023054"/>
    </source>
</evidence>
<evidence type="ECO:0000256" key="9">
    <source>
        <dbReference type="ARBA" id="ARBA00023146"/>
    </source>
</evidence>
<reference evidence="16 17" key="1">
    <citation type="submission" date="2019-04" db="EMBL/GenBank/DDBJ databases">
        <title>Pedobacter sp. AR-3-17 sp. nov., isolated from Arctic soil.</title>
        <authorList>
            <person name="Dahal R.H."/>
            <person name="Kim D.-U."/>
        </authorList>
    </citation>
    <scope>NUCLEOTIDE SEQUENCE [LARGE SCALE GENOMIC DNA]</scope>
    <source>
        <strain evidence="16 17">AR-3-17</strain>
    </source>
</reference>
<dbReference type="GO" id="GO:0005829">
    <property type="term" value="C:cytosol"/>
    <property type="evidence" value="ECO:0007669"/>
    <property type="project" value="TreeGrafter"/>
</dbReference>
<comment type="domain">
    <text evidence="12">The C-terminal coiled-coil domain is crucial for aminoacylation activity.</text>
</comment>
<dbReference type="Gene3D" id="1.10.287.380">
    <property type="entry name" value="Valyl-tRNA synthetase, C-terminal domain"/>
    <property type="match status" value="1"/>
</dbReference>
<dbReference type="NCBIfam" id="NF004349">
    <property type="entry name" value="PRK05729.1"/>
    <property type="match status" value="1"/>
</dbReference>
<dbReference type="PANTHER" id="PTHR11946:SF109">
    <property type="entry name" value="VALINE--TRNA LIGASE"/>
    <property type="match status" value="1"/>
</dbReference>
<dbReference type="GO" id="GO:0005524">
    <property type="term" value="F:ATP binding"/>
    <property type="evidence" value="ECO:0007669"/>
    <property type="project" value="UniProtKB-UniRule"/>
</dbReference>
<keyword evidence="17" id="KW-1185">Reference proteome</keyword>
<feature type="domain" description="Valyl-tRNA synthetase tRNA-binding arm" evidence="15">
    <location>
        <begin position="835"/>
        <end position="899"/>
    </location>
</feature>
<comment type="domain">
    <text evidence="12">ValRS has two distinct active sites: one for aminoacylation and one for editing. The misactivated threonine is translocated from the active site to the editing site.</text>
</comment>
<evidence type="ECO:0000313" key="17">
    <source>
        <dbReference type="Proteomes" id="UP000308181"/>
    </source>
</evidence>
<feature type="binding site" evidence="12">
    <location>
        <position position="556"/>
    </location>
    <ligand>
        <name>ATP</name>
        <dbReference type="ChEBI" id="CHEBI:30616"/>
    </ligand>
</feature>
<dbReference type="InterPro" id="IPR002303">
    <property type="entry name" value="Valyl-tRNA_ligase"/>
</dbReference>
<evidence type="ECO:0000256" key="6">
    <source>
        <dbReference type="ARBA" id="ARBA00022840"/>
    </source>
</evidence>
<evidence type="ECO:0000259" key="15">
    <source>
        <dbReference type="Pfam" id="PF10458"/>
    </source>
</evidence>
<evidence type="ECO:0000256" key="2">
    <source>
        <dbReference type="ARBA" id="ARBA00011245"/>
    </source>
</evidence>
<evidence type="ECO:0000256" key="7">
    <source>
        <dbReference type="ARBA" id="ARBA00022917"/>
    </source>
</evidence>
<keyword evidence="5 12" id="KW-0547">Nucleotide-binding</keyword>
<dbReference type="AlphaFoldDB" id="A0A4V5NXB9"/>
<feature type="domain" description="Methionyl/Valyl/Leucyl/Isoleucyl-tRNA synthetase anticodon-binding" evidence="14">
    <location>
        <begin position="637"/>
        <end position="780"/>
    </location>
</feature>
<feature type="short sequence motif" description="'KMSKS' region" evidence="12">
    <location>
        <begin position="553"/>
        <end position="557"/>
    </location>
</feature>
<gene>
    <name evidence="12" type="primary">valS</name>
    <name evidence="16" type="ORF">FA046_06190</name>
</gene>
<dbReference type="SUPFAM" id="SSF47323">
    <property type="entry name" value="Anticodon-binding domain of a subclass of class I aminoacyl-tRNA synthetases"/>
    <property type="match status" value="1"/>
</dbReference>
<dbReference type="GO" id="GO:0006438">
    <property type="term" value="P:valyl-tRNA aminoacylation"/>
    <property type="evidence" value="ECO:0007669"/>
    <property type="project" value="UniProtKB-UniRule"/>
</dbReference>
<evidence type="ECO:0000256" key="10">
    <source>
        <dbReference type="ARBA" id="ARBA00047552"/>
    </source>
</evidence>
<keyword evidence="3 12" id="KW-0963">Cytoplasm</keyword>
<dbReference type="PANTHER" id="PTHR11946">
    <property type="entry name" value="VALYL-TRNA SYNTHETASES"/>
    <property type="match status" value="1"/>
</dbReference>
<proteinExistence type="inferred from homology"/>
<keyword evidence="8 12" id="KW-0175">Coiled coil</keyword>
<dbReference type="InterPro" id="IPR014729">
    <property type="entry name" value="Rossmann-like_a/b/a_fold"/>
</dbReference>